<dbReference type="AlphaFoldDB" id="A0A1T2XJX5"/>
<evidence type="ECO:0000313" key="3">
    <source>
        <dbReference type="Proteomes" id="UP000190188"/>
    </source>
</evidence>
<keyword evidence="1" id="KW-0175">Coiled coil</keyword>
<evidence type="ECO:0000313" key="2">
    <source>
        <dbReference type="EMBL" id="OPA80177.1"/>
    </source>
</evidence>
<dbReference type="Proteomes" id="UP000190188">
    <property type="component" value="Unassembled WGS sequence"/>
</dbReference>
<accession>A0A1T2XJX5</accession>
<comment type="caution">
    <text evidence="2">The sequence shown here is derived from an EMBL/GenBank/DDBJ whole genome shotgun (WGS) entry which is preliminary data.</text>
</comment>
<proteinExistence type="predicted"/>
<feature type="coiled-coil region" evidence="1">
    <location>
        <begin position="381"/>
        <end position="419"/>
    </location>
</feature>
<evidence type="ECO:0000256" key="1">
    <source>
        <dbReference type="SAM" id="Coils"/>
    </source>
</evidence>
<name>A0A1T2XJX5_9BACL</name>
<sequence length="427" mass="49883">MKPQVVIRNPAETQWFGLNTDGTLAYSTHREDGASTHGCLKANEPITTFSMVQHRGVLHILTNTHSGSLYYIQYEEKSRDQQELRIISGHEARFPYLFFYKSILYVCCVVTEQDQSTFIIKSLESGLWKESSFPLFQAEDALVRLEEAIFAISNNGKLHGLFRYLNQRDECVLSCIEYDIERDMPIERRLFALRQKNQRWNLGLDVDHSGKPHFVWTIQHGGTAVYYYVNAEREARSSMPLLINGDHDAAIPHFLFANELILVLFWNGNGRVEYVYSLNRGQTWSASGHIHFDQRAPIRLVQSLRKQSCIISPEPVMGFHWPFFRSLEFIDLFNPQVGLEFSKSTVERLHWIKLQMESLYSDYQQHTSQLRQEASELSLLNEAKEGQVRHLMREVDQLKKEEQKVLQQLKDLNEMDEEEPFSLRFIR</sequence>
<gene>
    <name evidence="2" type="ORF">BVG16_05375</name>
</gene>
<dbReference type="STRING" id="1324314.BVG16_05375"/>
<protein>
    <submittedName>
        <fullName evidence="2">Uncharacterized protein</fullName>
    </submittedName>
</protein>
<keyword evidence="3" id="KW-1185">Reference proteome</keyword>
<dbReference type="EMBL" id="MSZX01000002">
    <property type="protein sequence ID" value="OPA80177.1"/>
    <property type="molecule type" value="Genomic_DNA"/>
</dbReference>
<reference evidence="2 3" key="1">
    <citation type="submission" date="2017-01" db="EMBL/GenBank/DDBJ databases">
        <title>Genome analysis of Paenibacillus selenitrireducens ES3-24.</title>
        <authorList>
            <person name="Xu D."/>
            <person name="Yao R."/>
            <person name="Zheng S."/>
        </authorList>
    </citation>
    <scope>NUCLEOTIDE SEQUENCE [LARGE SCALE GENOMIC DNA]</scope>
    <source>
        <strain evidence="2 3">ES3-24</strain>
    </source>
</reference>
<dbReference type="OrthoDB" id="2523084at2"/>
<organism evidence="2 3">
    <name type="scientific">Paenibacillus selenitireducens</name>
    <dbReference type="NCBI Taxonomy" id="1324314"/>
    <lineage>
        <taxon>Bacteria</taxon>
        <taxon>Bacillati</taxon>
        <taxon>Bacillota</taxon>
        <taxon>Bacilli</taxon>
        <taxon>Bacillales</taxon>
        <taxon>Paenibacillaceae</taxon>
        <taxon>Paenibacillus</taxon>
    </lineage>
</organism>
<dbReference type="RefSeq" id="WP_078497526.1">
    <property type="nucleotide sequence ID" value="NZ_MSZX01000002.1"/>
</dbReference>